<evidence type="ECO:0000259" key="4">
    <source>
        <dbReference type="PROSITE" id="PS01124"/>
    </source>
</evidence>
<evidence type="ECO:0000313" key="6">
    <source>
        <dbReference type="Proteomes" id="UP000244173"/>
    </source>
</evidence>
<dbReference type="Proteomes" id="UP000244173">
    <property type="component" value="Chromosome"/>
</dbReference>
<dbReference type="InterPro" id="IPR018062">
    <property type="entry name" value="HTH_AraC-typ_CS"/>
</dbReference>
<accession>A0A2S0PCJ5</accession>
<dbReference type="Gene3D" id="1.10.10.60">
    <property type="entry name" value="Homeodomain-like"/>
    <property type="match status" value="1"/>
</dbReference>
<gene>
    <name evidence="5" type="ORF">DAI18_14425</name>
</gene>
<dbReference type="AlphaFoldDB" id="A0A2S0PCJ5"/>
<name>A0A2S0PCJ5_9NEIS</name>
<keyword evidence="6" id="KW-1185">Reference proteome</keyword>
<dbReference type="KEGG" id="maer:DAI18_14425"/>
<dbReference type="GO" id="GO:0043565">
    <property type="term" value="F:sequence-specific DNA binding"/>
    <property type="evidence" value="ECO:0007669"/>
    <property type="project" value="InterPro"/>
</dbReference>
<evidence type="ECO:0000256" key="3">
    <source>
        <dbReference type="ARBA" id="ARBA00023163"/>
    </source>
</evidence>
<dbReference type="EMBL" id="CP028519">
    <property type="protein sequence ID" value="AVY95104.1"/>
    <property type="molecule type" value="Genomic_DNA"/>
</dbReference>
<dbReference type="PROSITE" id="PS00041">
    <property type="entry name" value="HTH_ARAC_FAMILY_1"/>
    <property type="match status" value="1"/>
</dbReference>
<reference evidence="5 6" key="1">
    <citation type="submission" date="2018-04" db="EMBL/GenBank/DDBJ databases">
        <title>Denitrifier Microvirgula.</title>
        <authorList>
            <person name="Anderson E."/>
            <person name="Jang J."/>
            <person name="Ishii S."/>
        </authorList>
    </citation>
    <scope>NUCLEOTIDE SEQUENCE [LARGE SCALE GENOMIC DNA]</scope>
    <source>
        <strain evidence="5 6">BE2.4</strain>
    </source>
</reference>
<protein>
    <submittedName>
        <fullName evidence="5">AraC family transcriptional regulator</fullName>
    </submittedName>
</protein>
<proteinExistence type="predicted"/>
<evidence type="ECO:0000256" key="2">
    <source>
        <dbReference type="ARBA" id="ARBA00023125"/>
    </source>
</evidence>
<organism evidence="5 6">
    <name type="scientific">Microvirgula aerodenitrificans</name>
    <dbReference type="NCBI Taxonomy" id="57480"/>
    <lineage>
        <taxon>Bacteria</taxon>
        <taxon>Pseudomonadati</taxon>
        <taxon>Pseudomonadota</taxon>
        <taxon>Betaproteobacteria</taxon>
        <taxon>Neisseriales</taxon>
        <taxon>Aquaspirillaceae</taxon>
        <taxon>Microvirgula</taxon>
    </lineage>
</organism>
<evidence type="ECO:0000256" key="1">
    <source>
        <dbReference type="ARBA" id="ARBA00023015"/>
    </source>
</evidence>
<dbReference type="SMART" id="SM00342">
    <property type="entry name" value="HTH_ARAC"/>
    <property type="match status" value="1"/>
</dbReference>
<dbReference type="PANTHER" id="PTHR47893">
    <property type="entry name" value="REGULATORY PROTEIN PCHR"/>
    <property type="match status" value="1"/>
</dbReference>
<evidence type="ECO:0000313" key="5">
    <source>
        <dbReference type="EMBL" id="AVY95104.1"/>
    </source>
</evidence>
<dbReference type="Pfam" id="PF12833">
    <property type="entry name" value="HTH_18"/>
    <property type="match status" value="1"/>
</dbReference>
<keyword evidence="1" id="KW-0805">Transcription regulation</keyword>
<dbReference type="InterPro" id="IPR009057">
    <property type="entry name" value="Homeodomain-like_sf"/>
</dbReference>
<dbReference type="InterPro" id="IPR018060">
    <property type="entry name" value="HTH_AraC"/>
</dbReference>
<dbReference type="SUPFAM" id="SSF46689">
    <property type="entry name" value="Homeodomain-like"/>
    <property type="match status" value="2"/>
</dbReference>
<keyword evidence="2" id="KW-0238">DNA-binding</keyword>
<keyword evidence="3" id="KW-0804">Transcription</keyword>
<dbReference type="PANTHER" id="PTHR47893:SF1">
    <property type="entry name" value="REGULATORY PROTEIN PCHR"/>
    <property type="match status" value="1"/>
</dbReference>
<sequence>MAETCWSRHIVSDMTLSAGSRVHSDYLDVREPVFEGLQVIVSLSARLSASIDGQRPFDVADAGVYLVLAAGRHEGRDRFAPGTLQRYVKIGIDRQAAQRHGLDLERIAQAGGERLGTDAIIVRRQPLTPSLRAIASQILTCPLDGGLRDLYLAGKGLELTAIATRQALAVAGRPAARRWSAGDIERLEQARALATAHAHAPLTLDQLARRVGVNVKKLTSGFRELFGTSVFGHVQEVRLAEAHRMLSTGAYSVSEVACHVGYAIPHFSTLFRKRFGLPPSQLGQG</sequence>
<dbReference type="InterPro" id="IPR053142">
    <property type="entry name" value="PchR_regulatory_protein"/>
</dbReference>
<dbReference type="STRING" id="1122240.GCA_000620105_01405"/>
<feature type="domain" description="HTH araC/xylS-type" evidence="4">
    <location>
        <begin position="188"/>
        <end position="285"/>
    </location>
</feature>
<dbReference type="GO" id="GO:0003700">
    <property type="term" value="F:DNA-binding transcription factor activity"/>
    <property type="evidence" value="ECO:0007669"/>
    <property type="project" value="InterPro"/>
</dbReference>
<dbReference type="PROSITE" id="PS01124">
    <property type="entry name" value="HTH_ARAC_FAMILY_2"/>
    <property type="match status" value="1"/>
</dbReference>